<dbReference type="eggNOG" id="KOG0557">
    <property type="taxonomic scope" value="Eukaryota"/>
</dbReference>
<dbReference type="FunCoup" id="A0A0D2X0C8">
    <property type="interactions" value="333"/>
</dbReference>
<feature type="domain" description="Peripheral subunit-binding (PSBD)" evidence="7">
    <location>
        <begin position="270"/>
        <end position="307"/>
    </location>
</feature>
<keyword evidence="2 4" id="KW-0450">Lipoyl</keyword>
<dbReference type="InParanoid" id="A0A0D2X0C8"/>
<evidence type="ECO:0000313" key="9">
    <source>
        <dbReference type="Proteomes" id="UP000008743"/>
    </source>
</evidence>
<keyword evidence="4" id="KW-0012">Acyltransferase</keyword>
<feature type="compositionally biased region" description="Low complexity" evidence="5">
    <location>
        <begin position="218"/>
        <end position="246"/>
    </location>
</feature>
<accession>A0A0D2X0C8</accession>
<dbReference type="Pfam" id="PF00198">
    <property type="entry name" value="2-oxoacid_dh"/>
    <property type="match status" value="1"/>
</dbReference>
<dbReference type="RefSeq" id="XP_004365284.1">
    <property type="nucleotide sequence ID" value="XM_004365227.2"/>
</dbReference>
<feature type="compositionally biased region" description="Low complexity" evidence="5">
    <location>
        <begin position="316"/>
        <end position="343"/>
    </location>
</feature>
<feature type="domain" description="Lipoyl-binding" evidence="6">
    <location>
        <begin position="127"/>
        <end position="203"/>
    </location>
</feature>
<dbReference type="EMBL" id="KE346360">
    <property type="protein sequence ID" value="KJE88834.1"/>
    <property type="molecule type" value="Genomic_DNA"/>
</dbReference>
<dbReference type="PROSITE" id="PS50968">
    <property type="entry name" value="BIOTINYL_LIPOYL"/>
    <property type="match status" value="1"/>
</dbReference>
<dbReference type="SUPFAM" id="SSF52777">
    <property type="entry name" value="CoA-dependent acyltransferases"/>
    <property type="match status" value="1"/>
</dbReference>
<feature type="region of interest" description="Disordered" evidence="5">
    <location>
        <begin position="316"/>
        <end position="346"/>
    </location>
</feature>
<dbReference type="Pfam" id="PF02817">
    <property type="entry name" value="E3_binding"/>
    <property type="match status" value="1"/>
</dbReference>
<keyword evidence="3" id="KW-0809">Transit peptide</keyword>
<dbReference type="GO" id="GO:0016746">
    <property type="term" value="F:acyltransferase activity"/>
    <property type="evidence" value="ECO:0007669"/>
    <property type="project" value="UniProtKB-KW"/>
</dbReference>
<comment type="cofactor">
    <cofactor evidence="4">
        <name>(R)-lipoate</name>
        <dbReference type="ChEBI" id="CHEBI:83088"/>
    </cofactor>
</comment>
<evidence type="ECO:0000259" key="6">
    <source>
        <dbReference type="PROSITE" id="PS50968"/>
    </source>
</evidence>
<dbReference type="InterPro" id="IPR023213">
    <property type="entry name" value="CAT-like_dom_sf"/>
</dbReference>
<gene>
    <name evidence="8" type="ORF">CAOG_000413</name>
</gene>
<dbReference type="CDD" id="cd06849">
    <property type="entry name" value="lipoyl_domain"/>
    <property type="match status" value="1"/>
</dbReference>
<dbReference type="PANTHER" id="PTHR23151:SF90">
    <property type="entry name" value="DIHYDROLIPOYLLYSINE-RESIDUE ACETYLTRANSFERASE COMPONENT OF PYRUVATE DEHYDROGENASE COMPLEX, MITOCHONDRIAL-RELATED"/>
    <property type="match status" value="1"/>
</dbReference>
<name>A0A0D2X0C8_CAPO3</name>
<organism evidence="8 9">
    <name type="scientific">Capsaspora owczarzaki (strain ATCC 30864)</name>
    <dbReference type="NCBI Taxonomy" id="595528"/>
    <lineage>
        <taxon>Eukaryota</taxon>
        <taxon>Filasterea</taxon>
        <taxon>Capsaspora</taxon>
    </lineage>
</organism>
<dbReference type="InterPro" id="IPR036625">
    <property type="entry name" value="E3-bd_dom_sf"/>
</dbReference>
<evidence type="ECO:0000256" key="1">
    <source>
        <dbReference type="ARBA" id="ARBA00007317"/>
    </source>
</evidence>
<dbReference type="OrthoDB" id="537444at2759"/>
<feature type="region of interest" description="Disordered" evidence="5">
    <location>
        <begin position="218"/>
        <end position="264"/>
    </location>
</feature>
<comment type="similarity">
    <text evidence="1 4">Belongs to the 2-oxoacid dehydrogenase family.</text>
</comment>
<dbReference type="STRING" id="595528.A0A0D2X0C8"/>
<keyword evidence="9" id="KW-1185">Reference proteome</keyword>
<dbReference type="Gene3D" id="2.40.50.100">
    <property type="match status" value="1"/>
</dbReference>
<dbReference type="InterPro" id="IPR004167">
    <property type="entry name" value="PSBD"/>
</dbReference>
<dbReference type="SUPFAM" id="SSF47005">
    <property type="entry name" value="Peripheral subunit-binding domain of 2-oxo acid dehydrogenase complex"/>
    <property type="match status" value="1"/>
</dbReference>
<dbReference type="InterPro" id="IPR003016">
    <property type="entry name" value="2-oxoA_DH_lipoyl-BS"/>
</dbReference>
<dbReference type="InterPro" id="IPR001078">
    <property type="entry name" value="2-oxoacid_DH_actylTfrase"/>
</dbReference>
<dbReference type="GO" id="GO:0005739">
    <property type="term" value="C:mitochondrion"/>
    <property type="evidence" value="ECO:0007669"/>
    <property type="project" value="TreeGrafter"/>
</dbReference>
<dbReference type="Pfam" id="PF00364">
    <property type="entry name" value="Biotin_lipoyl"/>
    <property type="match status" value="1"/>
</dbReference>
<dbReference type="InterPro" id="IPR045257">
    <property type="entry name" value="E2/Pdx1"/>
</dbReference>
<evidence type="ECO:0000256" key="4">
    <source>
        <dbReference type="RuleBase" id="RU003423"/>
    </source>
</evidence>
<dbReference type="PANTHER" id="PTHR23151">
    <property type="entry name" value="DIHYDROLIPOAMIDE ACETYL/SUCCINYL-TRANSFERASE-RELATED"/>
    <property type="match status" value="1"/>
</dbReference>
<dbReference type="PhylomeDB" id="A0A0D2X0C8"/>
<dbReference type="AlphaFoldDB" id="A0A0D2X0C8"/>
<protein>
    <recommendedName>
        <fullName evidence="4">Dihydrolipoamide acetyltransferase component of pyruvate dehydrogenase complex</fullName>
        <ecNumber evidence="4">2.3.1.-</ecNumber>
    </recommendedName>
</protein>
<evidence type="ECO:0000256" key="3">
    <source>
        <dbReference type="ARBA" id="ARBA00022946"/>
    </source>
</evidence>
<dbReference type="Proteomes" id="UP000008743">
    <property type="component" value="Unassembled WGS sequence"/>
</dbReference>
<sequence>MLAHRQATVGGALLARVHHCGAVVAAAAVAAVSTSTLTTVQARLPFATRTLSAAAAAAHSATRASASTAQPQQHVRRGTYTPSALAAHSCCVASVCAVHGKPLQQLHHASSSRAFTSMAASSRAPAPMRVKLPALSPTMTEGTVLKWSKKEGDKVAAGEVLFELETDKATIDVESSEDGVLAKILHTKASGPLAVGTLVALIVDEGVDIATVKVPAADTPAPATPAAAAPKASPAPPTAASAAAPVTPGPAKAPAPAAVAPGSRGPASNVLYPSVYQLVHKHHLDVAQLSGTGPKGRVTKGDILAYLASPGAARSPASASSGSAAASSSRPVSASPSPQSARSWVDVPTTQVRRVIASRLSESKTTIPHSYLSVDCDLSSVIKARSALKKRDATTKISVNDYVVLAAARALRSVPAMNVQWDAKSQSATPLASVDVAFAVATENGLITPIVKRADNLDLPELAAGIRDLSSRARINKLKLDEFQGGSFTISNLGMFGIDRFSAVINPPQCAILAVGQTRTDIKWPAFEQDSDPTASAGSPRAGHFMNVTLSFDERAVSIETASRWLDRFRENLTYFQ</sequence>
<dbReference type="GO" id="GO:0045254">
    <property type="term" value="C:pyruvate dehydrogenase complex"/>
    <property type="evidence" value="ECO:0007669"/>
    <property type="project" value="InterPro"/>
</dbReference>
<dbReference type="InterPro" id="IPR011053">
    <property type="entry name" value="Single_hybrid_motif"/>
</dbReference>
<dbReference type="Gene3D" id="3.30.559.10">
    <property type="entry name" value="Chloramphenicol acetyltransferase-like domain"/>
    <property type="match status" value="1"/>
</dbReference>
<dbReference type="Gene3D" id="4.10.320.10">
    <property type="entry name" value="E3-binding domain"/>
    <property type="match status" value="1"/>
</dbReference>
<dbReference type="GO" id="GO:0006086">
    <property type="term" value="P:pyruvate decarboxylation to acetyl-CoA"/>
    <property type="evidence" value="ECO:0007669"/>
    <property type="project" value="InterPro"/>
</dbReference>
<evidence type="ECO:0000313" key="8">
    <source>
        <dbReference type="EMBL" id="KJE88834.1"/>
    </source>
</evidence>
<proteinExistence type="inferred from homology"/>
<dbReference type="FunFam" id="2.40.50.100:FF:000010">
    <property type="entry name" value="Acetyltransferase component of pyruvate dehydrogenase complex"/>
    <property type="match status" value="1"/>
</dbReference>
<dbReference type="InterPro" id="IPR000089">
    <property type="entry name" value="Biotin_lipoyl"/>
</dbReference>
<dbReference type="PROSITE" id="PS00189">
    <property type="entry name" value="LIPOYL"/>
    <property type="match status" value="1"/>
</dbReference>
<dbReference type="PROSITE" id="PS51826">
    <property type="entry name" value="PSBD"/>
    <property type="match status" value="1"/>
</dbReference>
<evidence type="ECO:0000259" key="7">
    <source>
        <dbReference type="PROSITE" id="PS51826"/>
    </source>
</evidence>
<feature type="compositionally biased region" description="Low complexity" evidence="5">
    <location>
        <begin position="254"/>
        <end position="264"/>
    </location>
</feature>
<dbReference type="SUPFAM" id="SSF51230">
    <property type="entry name" value="Single hybrid motif"/>
    <property type="match status" value="1"/>
</dbReference>
<dbReference type="EC" id="2.3.1.-" evidence="4"/>
<keyword evidence="4 8" id="KW-0808">Transferase</keyword>
<evidence type="ECO:0000256" key="5">
    <source>
        <dbReference type="SAM" id="MobiDB-lite"/>
    </source>
</evidence>
<reference evidence="9" key="1">
    <citation type="submission" date="2011-02" db="EMBL/GenBank/DDBJ databases">
        <title>The Genome Sequence of Capsaspora owczarzaki ATCC 30864.</title>
        <authorList>
            <person name="Russ C."/>
            <person name="Cuomo C."/>
            <person name="Burger G."/>
            <person name="Gray M.W."/>
            <person name="Holland P.W.H."/>
            <person name="King N."/>
            <person name="Lang F.B.F."/>
            <person name="Roger A.J."/>
            <person name="Ruiz-Trillo I."/>
            <person name="Young S.K."/>
            <person name="Zeng Q."/>
            <person name="Gargeya S."/>
            <person name="Alvarado L."/>
            <person name="Berlin A."/>
            <person name="Chapman S.B."/>
            <person name="Chen Z."/>
            <person name="Freedman E."/>
            <person name="Gellesch M."/>
            <person name="Goldberg J."/>
            <person name="Griggs A."/>
            <person name="Gujja S."/>
            <person name="Heilman E."/>
            <person name="Heiman D."/>
            <person name="Howarth C."/>
            <person name="Mehta T."/>
            <person name="Neiman D."/>
            <person name="Pearson M."/>
            <person name="Roberts A."/>
            <person name="Saif S."/>
            <person name="Shea T."/>
            <person name="Shenoy N."/>
            <person name="Sisk P."/>
            <person name="Stolte C."/>
            <person name="Sykes S."/>
            <person name="White J."/>
            <person name="Yandava C."/>
            <person name="Haas B."/>
            <person name="Nusbaum C."/>
            <person name="Birren B."/>
        </authorList>
    </citation>
    <scope>NUCLEOTIDE SEQUENCE</scope>
    <source>
        <strain evidence="9">ATCC 30864</strain>
    </source>
</reference>
<evidence type="ECO:0000256" key="2">
    <source>
        <dbReference type="ARBA" id="ARBA00022823"/>
    </source>
</evidence>